<dbReference type="SUPFAM" id="SSF103481">
    <property type="entry name" value="Multidrug resistance efflux transporter EmrE"/>
    <property type="match status" value="2"/>
</dbReference>
<evidence type="ECO:0000259" key="8">
    <source>
        <dbReference type="Pfam" id="PF00892"/>
    </source>
</evidence>
<feature type="transmembrane region" description="Helical" evidence="7">
    <location>
        <begin position="78"/>
        <end position="98"/>
    </location>
</feature>
<keyword evidence="10" id="KW-1185">Reference proteome</keyword>
<gene>
    <name evidence="9" type="ORF">DXA39_01245</name>
</gene>
<accession>A0A3E2TL11</accession>
<proteinExistence type="inferred from homology"/>
<organism evidence="9 10">
    <name type="scientific">Anaerococcus nagyae</name>
    <dbReference type="NCBI Taxonomy" id="1755241"/>
    <lineage>
        <taxon>Bacteria</taxon>
        <taxon>Bacillati</taxon>
        <taxon>Bacillota</taxon>
        <taxon>Tissierellia</taxon>
        <taxon>Tissierellales</taxon>
        <taxon>Peptoniphilaceae</taxon>
        <taxon>Anaerococcus</taxon>
    </lineage>
</organism>
<keyword evidence="3" id="KW-1003">Cell membrane</keyword>
<feature type="domain" description="EamA" evidence="8">
    <location>
        <begin position="163"/>
        <end position="296"/>
    </location>
</feature>
<evidence type="ECO:0000256" key="7">
    <source>
        <dbReference type="SAM" id="Phobius"/>
    </source>
</evidence>
<feature type="transmembrane region" description="Helical" evidence="7">
    <location>
        <begin position="133"/>
        <end position="154"/>
    </location>
</feature>
<dbReference type="InterPro" id="IPR037185">
    <property type="entry name" value="EmrE-like"/>
</dbReference>
<dbReference type="EMBL" id="QVEU01000001">
    <property type="protein sequence ID" value="RGB78107.1"/>
    <property type="molecule type" value="Genomic_DNA"/>
</dbReference>
<feature type="transmembrane region" description="Helical" evidence="7">
    <location>
        <begin position="104"/>
        <end position="126"/>
    </location>
</feature>
<dbReference type="InterPro" id="IPR000620">
    <property type="entry name" value="EamA_dom"/>
</dbReference>
<sequence length="305" mass="33625">MLKNKKAAIIATVIAMLLWGSAIPTIKTTYQELGVGRSDTGAQIFLAGIRFFLAGVLGFIYLKLFNKEKIIREDVDKRYIVILSLIQTFIQYMIYYIALSNTAGVKAAIIQSTNAFMVVLISLILLPNEKVQANTIFAIGLGTLGIVVVNGGFREMGSEFNLMGEGMILLSTFFNALSSVYVRKYGKDQNEFLVTASQFILGSLPLIIIGYIMNKSKLVFTPKAVGLLLYGAFISATAYVIWNSVLKYYSVNEMGMYKLFIPIFGSILSVIILGEDFTINLLLGLILVILGSVILNINKKKFNGN</sequence>
<protein>
    <submittedName>
        <fullName evidence="9">DMT family transporter</fullName>
    </submittedName>
</protein>
<feature type="transmembrane region" description="Helical" evidence="7">
    <location>
        <begin position="46"/>
        <end position="66"/>
    </location>
</feature>
<dbReference type="PANTHER" id="PTHR32322">
    <property type="entry name" value="INNER MEMBRANE TRANSPORTER"/>
    <property type="match status" value="1"/>
</dbReference>
<evidence type="ECO:0000313" key="10">
    <source>
        <dbReference type="Proteomes" id="UP000261011"/>
    </source>
</evidence>
<evidence type="ECO:0000256" key="5">
    <source>
        <dbReference type="ARBA" id="ARBA00022989"/>
    </source>
</evidence>
<name>A0A3E2TL11_9FIRM</name>
<dbReference type="PANTHER" id="PTHR32322:SF18">
    <property type="entry name" value="S-ADENOSYLMETHIONINE_S-ADENOSYLHOMOCYSTEINE TRANSPORTER"/>
    <property type="match status" value="1"/>
</dbReference>
<dbReference type="OrthoDB" id="3190463at2"/>
<dbReference type="Proteomes" id="UP000261011">
    <property type="component" value="Unassembled WGS sequence"/>
</dbReference>
<feature type="transmembrane region" description="Helical" evidence="7">
    <location>
        <begin position="254"/>
        <end position="273"/>
    </location>
</feature>
<keyword evidence="5 7" id="KW-1133">Transmembrane helix</keyword>
<dbReference type="InterPro" id="IPR050638">
    <property type="entry name" value="AA-Vitamin_Transporters"/>
</dbReference>
<dbReference type="RefSeq" id="WP_117520309.1">
    <property type="nucleotide sequence ID" value="NZ_QVEU01000001.1"/>
</dbReference>
<evidence type="ECO:0000256" key="3">
    <source>
        <dbReference type="ARBA" id="ARBA00022475"/>
    </source>
</evidence>
<feature type="transmembrane region" description="Helical" evidence="7">
    <location>
        <begin position="160"/>
        <end position="180"/>
    </location>
</feature>
<feature type="transmembrane region" description="Helical" evidence="7">
    <location>
        <begin position="224"/>
        <end position="242"/>
    </location>
</feature>
<evidence type="ECO:0000256" key="2">
    <source>
        <dbReference type="ARBA" id="ARBA00007362"/>
    </source>
</evidence>
<dbReference type="Pfam" id="PF00892">
    <property type="entry name" value="EamA"/>
    <property type="match status" value="2"/>
</dbReference>
<evidence type="ECO:0000313" key="9">
    <source>
        <dbReference type="EMBL" id="RGB78107.1"/>
    </source>
</evidence>
<evidence type="ECO:0000256" key="4">
    <source>
        <dbReference type="ARBA" id="ARBA00022692"/>
    </source>
</evidence>
<evidence type="ECO:0000256" key="6">
    <source>
        <dbReference type="ARBA" id="ARBA00023136"/>
    </source>
</evidence>
<comment type="caution">
    <text evidence="9">The sequence shown here is derived from an EMBL/GenBank/DDBJ whole genome shotgun (WGS) entry which is preliminary data.</text>
</comment>
<dbReference type="GO" id="GO:0005886">
    <property type="term" value="C:plasma membrane"/>
    <property type="evidence" value="ECO:0007669"/>
    <property type="project" value="UniProtKB-SubCell"/>
</dbReference>
<feature type="domain" description="EamA" evidence="8">
    <location>
        <begin position="8"/>
        <end position="150"/>
    </location>
</feature>
<dbReference type="AlphaFoldDB" id="A0A3E2TL11"/>
<comment type="subcellular location">
    <subcellularLocation>
        <location evidence="1">Cell membrane</location>
        <topology evidence="1">Multi-pass membrane protein</topology>
    </subcellularLocation>
</comment>
<evidence type="ECO:0000256" key="1">
    <source>
        <dbReference type="ARBA" id="ARBA00004651"/>
    </source>
</evidence>
<keyword evidence="6 7" id="KW-0472">Membrane</keyword>
<keyword evidence="4 7" id="KW-0812">Transmembrane</keyword>
<reference evidence="9 10" key="1">
    <citation type="submission" date="2018-08" db="EMBL/GenBank/DDBJ databases">
        <title>A genome reference for cultivated species of the human gut microbiota.</title>
        <authorList>
            <person name="Zou Y."/>
            <person name="Xue W."/>
            <person name="Luo G."/>
        </authorList>
    </citation>
    <scope>NUCLEOTIDE SEQUENCE [LARGE SCALE GENOMIC DNA]</scope>
    <source>
        <strain evidence="9 10">OF01-3</strain>
    </source>
</reference>
<comment type="similarity">
    <text evidence="2">Belongs to the EamA transporter family.</text>
</comment>
<feature type="transmembrane region" description="Helical" evidence="7">
    <location>
        <begin position="279"/>
        <end position="297"/>
    </location>
</feature>
<feature type="transmembrane region" description="Helical" evidence="7">
    <location>
        <begin position="192"/>
        <end position="212"/>
    </location>
</feature>